<gene>
    <name evidence="2" type="ORF">ACFQ5G_01575</name>
</gene>
<dbReference type="SUPFAM" id="SSF52200">
    <property type="entry name" value="Toll/Interleukin receptor TIR domain"/>
    <property type="match status" value="1"/>
</dbReference>
<protein>
    <submittedName>
        <fullName evidence="2">Toll/interleukin-1 receptor domain-containing protein</fullName>
    </submittedName>
</protein>
<dbReference type="InterPro" id="IPR000157">
    <property type="entry name" value="TIR_dom"/>
</dbReference>
<sequence length="180" mass="19394">MFFVNYRTDDEMIGAVHLAEKLADRVGADNVFLDRHSLRPGDDFAAVIEDRLRACRMLIALIGPRWAGTTSAGRRLDDPDDWVRREIATAFRLGRDVAPVLVRGARPPAASDLPPDLAGLAGLQHFVLHDTSFSADVGRFVDLVAGARRGVGPGIVDAAVVNQFHGSVDARGAVFGPVQN</sequence>
<reference evidence="3" key="1">
    <citation type="journal article" date="2019" name="Int. J. Syst. Evol. Microbiol.">
        <title>The Global Catalogue of Microorganisms (GCM) 10K type strain sequencing project: providing services to taxonomists for standard genome sequencing and annotation.</title>
        <authorList>
            <consortium name="The Broad Institute Genomics Platform"/>
            <consortium name="The Broad Institute Genome Sequencing Center for Infectious Disease"/>
            <person name="Wu L."/>
            <person name="Ma J."/>
        </authorList>
    </citation>
    <scope>NUCLEOTIDE SEQUENCE [LARGE SCALE GENOMIC DNA]</scope>
    <source>
        <strain evidence="3">CCM 7526</strain>
    </source>
</reference>
<dbReference type="Pfam" id="PF13676">
    <property type="entry name" value="TIR_2"/>
    <property type="match status" value="1"/>
</dbReference>
<dbReference type="InterPro" id="IPR035897">
    <property type="entry name" value="Toll_tir_struct_dom_sf"/>
</dbReference>
<organism evidence="2 3">
    <name type="scientific">Actinoplanes sichuanensis</name>
    <dbReference type="NCBI Taxonomy" id="512349"/>
    <lineage>
        <taxon>Bacteria</taxon>
        <taxon>Bacillati</taxon>
        <taxon>Actinomycetota</taxon>
        <taxon>Actinomycetes</taxon>
        <taxon>Micromonosporales</taxon>
        <taxon>Micromonosporaceae</taxon>
        <taxon>Actinoplanes</taxon>
    </lineage>
</organism>
<evidence type="ECO:0000313" key="2">
    <source>
        <dbReference type="EMBL" id="MFD1364027.1"/>
    </source>
</evidence>
<name>A0ABW3ZZZ9_9ACTN</name>
<keyword evidence="3" id="KW-1185">Reference proteome</keyword>
<dbReference type="PROSITE" id="PS50104">
    <property type="entry name" value="TIR"/>
    <property type="match status" value="1"/>
</dbReference>
<dbReference type="Gene3D" id="3.40.50.10140">
    <property type="entry name" value="Toll/interleukin-1 receptor homology (TIR) domain"/>
    <property type="match status" value="1"/>
</dbReference>
<comment type="caution">
    <text evidence="2">The sequence shown here is derived from an EMBL/GenBank/DDBJ whole genome shotgun (WGS) entry which is preliminary data.</text>
</comment>
<dbReference type="RefSeq" id="WP_317794057.1">
    <property type="nucleotide sequence ID" value="NZ_AP028461.1"/>
</dbReference>
<proteinExistence type="predicted"/>
<evidence type="ECO:0000313" key="3">
    <source>
        <dbReference type="Proteomes" id="UP001597183"/>
    </source>
</evidence>
<evidence type="ECO:0000259" key="1">
    <source>
        <dbReference type="PROSITE" id="PS50104"/>
    </source>
</evidence>
<feature type="domain" description="TIR" evidence="1">
    <location>
        <begin position="1"/>
        <end position="148"/>
    </location>
</feature>
<dbReference type="Proteomes" id="UP001597183">
    <property type="component" value="Unassembled WGS sequence"/>
</dbReference>
<keyword evidence="2" id="KW-0675">Receptor</keyword>
<dbReference type="EMBL" id="JBHTMK010000004">
    <property type="protein sequence ID" value="MFD1364027.1"/>
    <property type="molecule type" value="Genomic_DNA"/>
</dbReference>
<accession>A0ABW3ZZZ9</accession>